<name>A0ABR4J7P3_9EURO</name>
<keyword evidence="2" id="KW-1185">Reference proteome</keyword>
<sequence length="141" mass="16171">MGSREPCVTLYFGHHLFGLAVASFCEVHRQSTWDPVCWPLTRSIPILCDKVIASLHLILLEILHRNFFESFEQVLSFTNIGNKGNGGNYGVLRIIAVRHLDIHIVKKTGNWPIDWLPVHWAGYARTTEFCSACRLLIEVYY</sequence>
<organism evidence="1 2">
    <name type="scientific">Aspergillus pseudoustus</name>
    <dbReference type="NCBI Taxonomy" id="1810923"/>
    <lineage>
        <taxon>Eukaryota</taxon>
        <taxon>Fungi</taxon>
        <taxon>Dikarya</taxon>
        <taxon>Ascomycota</taxon>
        <taxon>Pezizomycotina</taxon>
        <taxon>Eurotiomycetes</taxon>
        <taxon>Eurotiomycetidae</taxon>
        <taxon>Eurotiales</taxon>
        <taxon>Aspergillaceae</taxon>
        <taxon>Aspergillus</taxon>
        <taxon>Aspergillus subgen. Nidulantes</taxon>
    </lineage>
</organism>
<accession>A0ABR4J7P3</accession>
<dbReference type="EMBL" id="JBFXLU010000185">
    <property type="protein sequence ID" value="KAL2836103.1"/>
    <property type="molecule type" value="Genomic_DNA"/>
</dbReference>
<comment type="caution">
    <text evidence="1">The sequence shown here is derived from an EMBL/GenBank/DDBJ whole genome shotgun (WGS) entry which is preliminary data.</text>
</comment>
<evidence type="ECO:0000313" key="2">
    <source>
        <dbReference type="Proteomes" id="UP001610446"/>
    </source>
</evidence>
<evidence type="ECO:0000313" key="1">
    <source>
        <dbReference type="EMBL" id="KAL2836103.1"/>
    </source>
</evidence>
<proteinExistence type="predicted"/>
<reference evidence="1 2" key="1">
    <citation type="submission" date="2024-07" db="EMBL/GenBank/DDBJ databases">
        <title>Section-level genome sequencing and comparative genomics of Aspergillus sections Usti and Cavernicolus.</title>
        <authorList>
            <consortium name="Lawrence Berkeley National Laboratory"/>
            <person name="Nybo J.L."/>
            <person name="Vesth T.C."/>
            <person name="Theobald S."/>
            <person name="Frisvad J.C."/>
            <person name="Larsen T.O."/>
            <person name="Kjaerboelling I."/>
            <person name="Rothschild-Mancinelli K."/>
            <person name="Lyhne E.K."/>
            <person name="Kogle M.E."/>
            <person name="Barry K."/>
            <person name="Clum A."/>
            <person name="Na H."/>
            <person name="Ledsgaard L."/>
            <person name="Lin J."/>
            <person name="Lipzen A."/>
            <person name="Kuo A."/>
            <person name="Riley R."/>
            <person name="Mondo S."/>
            <person name="Labutti K."/>
            <person name="Haridas S."/>
            <person name="Pangalinan J."/>
            <person name="Salamov A.A."/>
            <person name="Simmons B.A."/>
            <person name="Magnuson J.K."/>
            <person name="Chen J."/>
            <person name="Drula E."/>
            <person name="Henrissat B."/>
            <person name="Wiebenga A."/>
            <person name="Lubbers R.J."/>
            <person name="Gomes A.C."/>
            <person name="Makela M.R."/>
            <person name="Stajich J."/>
            <person name="Grigoriev I.V."/>
            <person name="Mortensen U.H."/>
            <person name="De Vries R.P."/>
            <person name="Baker S.E."/>
            <person name="Andersen M.R."/>
        </authorList>
    </citation>
    <scope>NUCLEOTIDE SEQUENCE [LARGE SCALE GENOMIC DNA]</scope>
    <source>
        <strain evidence="1 2">CBS 123904</strain>
    </source>
</reference>
<gene>
    <name evidence="1" type="ORF">BJY01DRAFT_61365</name>
</gene>
<dbReference type="Proteomes" id="UP001610446">
    <property type="component" value="Unassembled WGS sequence"/>
</dbReference>
<protein>
    <submittedName>
        <fullName evidence="1">Uncharacterized protein</fullName>
    </submittedName>
</protein>